<accession>A0A7M5XE08</accession>
<protein>
    <submittedName>
        <fullName evidence="1">Uncharacterized protein</fullName>
    </submittedName>
</protein>
<sequence>MVTCMVHAPQQKEMLRSLLIIKKRSNHAITSAQLKKKLPISIYYRQYSSCSAKLLAGARLHKKIFCFKEVGGRVSKYAVIRYDCEIPKGLPDPTFNVFERCRAWQSKKKERRRLHVRTLPSVMDEIKRKVKFISPKNTIQEVRDENGGVMNFTNPAKLPRNRTQAYNASRDLEKPKHRNTGVVKNTDFSKLLTMLSSGRFVKNVTYSKKDQSTENVTPRIFVATDSTQKYI</sequence>
<evidence type="ECO:0000313" key="1">
    <source>
        <dbReference type="EnsemblMetazoa" id="CLYHEMP021791.1"/>
    </source>
</evidence>
<organism evidence="1 2">
    <name type="scientific">Clytia hemisphaerica</name>
    <dbReference type="NCBI Taxonomy" id="252671"/>
    <lineage>
        <taxon>Eukaryota</taxon>
        <taxon>Metazoa</taxon>
        <taxon>Cnidaria</taxon>
        <taxon>Hydrozoa</taxon>
        <taxon>Hydroidolina</taxon>
        <taxon>Leptothecata</taxon>
        <taxon>Obeliida</taxon>
        <taxon>Clytiidae</taxon>
        <taxon>Clytia</taxon>
    </lineage>
</organism>
<name>A0A7M5XE08_9CNID</name>
<keyword evidence="2" id="KW-1185">Reference proteome</keyword>
<evidence type="ECO:0000313" key="2">
    <source>
        <dbReference type="Proteomes" id="UP000594262"/>
    </source>
</evidence>
<dbReference type="Proteomes" id="UP000594262">
    <property type="component" value="Unplaced"/>
</dbReference>
<reference evidence="1" key="1">
    <citation type="submission" date="2021-01" db="UniProtKB">
        <authorList>
            <consortium name="EnsemblMetazoa"/>
        </authorList>
    </citation>
    <scope>IDENTIFICATION</scope>
</reference>
<proteinExistence type="predicted"/>
<dbReference type="EnsemblMetazoa" id="CLYHEMT021791.1">
    <property type="protein sequence ID" value="CLYHEMP021791.1"/>
    <property type="gene ID" value="CLYHEMG021791"/>
</dbReference>
<dbReference type="AlphaFoldDB" id="A0A7M5XE08"/>